<reference evidence="2 3" key="1">
    <citation type="journal article" date="2012" name="Proc. Natl. Acad. Sci. U.S.A.">
        <title>Antigenic diversity is generated by distinct evolutionary mechanisms in African trypanosome species.</title>
        <authorList>
            <person name="Jackson A.P."/>
            <person name="Berry A."/>
            <person name="Aslett M."/>
            <person name="Allison H.C."/>
            <person name="Burton P."/>
            <person name="Vavrova-Anderson J."/>
            <person name="Brown R."/>
            <person name="Browne H."/>
            <person name="Corton N."/>
            <person name="Hauser H."/>
            <person name="Gamble J."/>
            <person name="Gilderthorp R."/>
            <person name="Marcello L."/>
            <person name="McQuillan J."/>
            <person name="Otto T.D."/>
            <person name="Quail M.A."/>
            <person name="Sanders M.J."/>
            <person name="van Tonder A."/>
            <person name="Ginger M.L."/>
            <person name="Field M.C."/>
            <person name="Barry J.D."/>
            <person name="Hertz-Fowler C."/>
            <person name="Berriman M."/>
        </authorList>
    </citation>
    <scope>NUCLEOTIDE SEQUENCE</scope>
    <source>
        <strain evidence="2 3">Y486</strain>
    </source>
</reference>
<dbReference type="Proteomes" id="UP000009027">
    <property type="component" value="Unassembled WGS sequence"/>
</dbReference>
<evidence type="ECO:0000256" key="1">
    <source>
        <dbReference type="SAM" id="MobiDB-lite"/>
    </source>
</evidence>
<evidence type="ECO:0000313" key="2">
    <source>
        <dbReference type="EMBL" id="CCD18044.1"/>
    </source>
</evidence>
<dbReference type="EMBL" id="CAEX01000272">
    <property type="protein sequence ID" value="CCD18044.1"/>
    <property type="molecule type" value="Genomic_DNA"/>
</dbReference>
<accession>F9WKM2</accession>
<sequence length="381" mass="40865">MRLVRVPPLSLALCCQACYAGAEKAVAHGTAGLARALSRILKEAEESLSRFAVAVRNMAREAEQAVVSKPQRTRHALAAQGQGEKEQHDSKRVAEAVVKKVRSVPSDTPTGVAERITTRPSRLSAHMARTAEKINGLVETLHTYRTGATTVRYCITNNPANPTARSSVAESIAACNAKVASTRDQCEWLEDVKTAARAATDTLYESNGLGGFEATDISSTGTDPVCSLLSSNQLGGGGKAVVRGANTANRVAGIFGSLWSGVKGQSTHDVVLKLTGTSVSIADQHADTTDFIKRYEQALAIHNGSGDNSFHKIASKWEAVLTEAFAITGIRTDEKRTEDKWLERAETSGSQKTGKAKKEMVWFSEERKRSAVARGRVNRGT</sequence>
<dbReference type="AlphaFoldDB" id="F9WKM2"/>
<keyword evidence="3" id="KW-1185">Reference proteome</keyword>
<evidence type="ECO:0000313" key="3">
    <source>
        <dbReference type="Proteomes" id="UP000009027"/>
    </source>
</evidence>
<feature type="region of interest" description="Disordered" evidence="1">
    <location>
        <begin position="67"/>
        <end position="91"/>
    </location>
</feature>
<dbReference type="VEuPathDB" id="TriTrypDB:TvY486_0006880"/>
<protein>
    <submittedName>
        <fullName evidence="2">Uncharacterized protein</fullName>
    </submittedName>
</protein>
<proteinExistence type="predicted"/>
<name>F9WKM2_TRYVY</name>
<gene>
    <name evidence="2" type="ORF">TvY486_0006880</name>
</gene>
<organism evidence="2 3">
    <name type="scientific">Trypanosoma vivax (strain Y486)</name>
    <dbReference type="NCBI Taxonomy" id="1055687"/>
    <lineage>
        <taxon>Eukaryota</taxon>
        <taxon>Discoba</taxon>
        <taxon>Euglenozoa</taxon>
        <taxon>Kinetoplastea</taxon>
        <taxon>Metakinetoplastina</taxon>
        <taxon>Trypanosomatida</taxon>
        <taxon>Trypanosomatidae</taxon>
        <taxon>Trypanosoma</taxon>
        <taxon>Duttonella</taxon>
    </lineage>
</organism>